<dbReference type="AlphaFoldDB" id="A0A831ZZM9"/>
<reference evidence="1" key="1">
    <citation type="journal article" date="2020" name="mSystems">
        <title>Genome- and Community-Level Interaction Insights into Carbon Utilization and Element Cycling Functions of Hydrothermarchaeota in Hydrothermal Sediment.</title>
        <authorList>
            <person name="Zhou Z."/>
            <person name="Liu Y."/>
            <person name="Xu W."/>
            <person name="Pan J."/>
            <person name="Luo Z.H."/>
            <person name="Li M."/>
        </authorList>
    </citation>
    <scope>NUCLEOTIDE SEQUENCE [LARGE SCALE GENOMIC DNA]</scope>
    <source>
        <strain evidence="1">SpSt-456</strain>
    </source>
</reference>
<organism evidence="1">
    <name type="scientific">Desulfacinum infernum</name>
    <dbReference type="NCBI Taxonomy" id="35837"/>
    <lineage>
        <taxon>Bacteria</taxon>
        <taxon>Pseudomonadati</taxon>
        <taxon>Thermodesulfobacteriota</taxon>
        <taxon>Syntrophobacteria</taxon>
        <taxon>Syntrophobacterales</taxon>
        <taxon>Syntrophobacteraceae</taxon>
        <taxon>Desulfacinum</taxon>
    </lineage>
</organism>
<evidence type="ECO:0000313" key="1">
    <source>
        <dbReference type="EMBL" id="HFK97937.1"/>
    </source>
</evidence>
<gene>
    <name evidence="1" type="ORF">ENS06_11545</name>
</gene>
<protein>
    <submittedName>
        <fullName evidence="1">Uncharacterized protein</fullName>
    </submittedName>
</protein>
<proteinExistence type="predicted"/>
<name>A0A831ZZM9_9BACT</name>
<sequence>MARKKRITWTWQPDKGLLAWEYTRAGVVLASSDGPRPVGEALSALMDVVSDLDDGGQEAEAHRLMEEWVEMAWGLRHDVDPVVREAIEEACHEWWEAEAEEE</sequence>
<dbReference type="EMBL" id="DSTK01000035">
    <property type="protein sequence ID" value="HFK97937.1"/>
    <property type="molecule type" value="Genomic_DNA"/>
</dbReference>
<accession>A0A831ZZM9</accession>
<comment type="caution">
    <text evidence="1">The sequence shown here is derived from an EMBL/GenBank/DDBJ whole genome shotgun (WGS) entry which is preliminary data.</text>
</comment>